<gene>
    <name evidence="5" type="ORF">SCHPADRAFT_898369</name>
</gene>
<dbReference type="InterPro" id="IPR006680">
    <property type="entry name" value="Amidohydro-rel"/>
</dbReference>
<dbReference type="GO" id="GO:0016787">
    <property type="term" value="F:hydrolase activity"/>
    <property type="evidence" value="ECO:0007669"/>
    <property type="project" value="UniProtKB-KW"/>
</dbReference>
<keyword evidence="2 3" id="KW-0456">Lyase</keyword>
<dbReference type="GO" id="GO:0005829">
    <property type="term" value="C:cytosol"/>
    <property type="evidence" value="ECO:0007669"/>
    <property type="project" value="TreeGrafter"/>
</dbReference>
<evidence type="ECO:0000256" key="3">
    <source>
        <dbReference type="RuleBase" id="RU366045"/>
    </source>
</evidence>
<dbReference type="PANTHER" id="PTHR21240:SF28">
    <property type="entry name" value="ISO-OROTATE DECARBOXYLASE (EUROFUNG)"/>
    <property type="match status" value="1"/>
</dbReference>
<dbReference type="GO" id="GO:0019748">
    <property type="term" value="P:secondary metabolic process"/>
    <property type="evidence" value="ECO:0007669"/>
    <property type="project" value="TreeGrafter"/>
</dbReference>
<dbReference type="SUPFAM" id="SSF51556">
    <property type="entry name" value="Metallo-dependent hydrolases"/>
    <property type="match status" value="1"/>
</dbReference>
<evidence type="ECO:0000256" key="2">
    <source>
        <dbReference type="ARBA" id="ARBA00023239"/>
    </source>
</evidence>
<dbReference type="AlphaFoldDB" id="A0A0H2S682"/>
<dbReference type="InParanoid" id="A0A0H2S682"/>
<reference evidence="5 6" key="1">
    <citation type="submission" date="2015-04" db="EMBL/GenBank/DDBJ databases">
        <title>Complete genome sequence of Schizopora paradoxa KUC8140, a cosmopolitan wood degrader in East Asia.</title>
        <authorList>
            <consortium name="DOE Joint Genome Institute"/>
            <person name="Min B."/>
            <person name="Park H."/>
            <person name="Jang Y."/>
            <person name="Kim J.-J."/>
            <person name="Kim K.H."/>
            <person name="Pangilinan J."/>
            <person name="Lipzen A."/>
            <person name="Riley R."/>
            <person name="Grigoriev I.V."/>
            <person name="Spatafora J.W."/>
            <person name="Choi I.-G."/>
        </authorList>
    </citation>
    <scope>NUCLEOTIDE SEQUENCE [LARGE SCALE GENOMIC DNA]</scope>
    <source>
        <strain evidence="5 6">KUC8140</strain>
    </source>
</reference>
<protein>
    <submittedName>
        <fullName evidence="5">Amidohydrolase 2</fullName>
    </submittedName>
</protein>
<dbReference type="STRING" id="27342.A0A0H2S682"/>
<keyword evidence="6" id="KW-1185">Reference proteome</keyword>
<keyword evidence="1 3" id="KW-0210">Decarboxylase</keyword>
<sequence>MAEEGVDGRRRKDCACVCPLTIAKRGSANDETVPTSSTSSHTSDVCGTNLGRTIMAARRLLVDIHTHVYLPRYANVLRARRTVPRIVERTNANGSREERLVIFENEPISGRPVGPQYWDLNEKLKFMNNHGIDVSFISSANPWLDFLAPNDAHSLANELNADLDSACRTAPKVADNSSLQRFYAFGLLPLCDDIAPDLLLESVQQIASLSNLKGIIMGSRGIGRGLDDERLEPVWAALAEAHLVVFLHPHYGVGSTAFGEKDNGHVLPLALGFPFETTTAITRLILAGVLDRHPSLRILLAHSGGVLPQLSSRLASCIDHDPVVAGRLQHDARYYMGRLFYDAVAYGPEELGFVSDIISRADTYASSADVGARVGAADRSLGSKQILFGTDHPFFPPLQATDKWRSVVDNLEAIAGVQGWSEDDKEGVRSGNALRIFSLIT</sequence>
<dbReference type="Pfam" id="PF04909">
    <property type="entry name" value="Amidohydro_2"/>
    <property type="match status" value="1"/>
</dbReference>
<dbReference type="InterPro" id="IPR032466">
    <property type="entry name" value="Metal_Hydrolase"/>
</dbReference>
<evidence type="ECO:0000313" key="5">
    <source>
        <dbReference type="EMBL" id="KLO19795.1"/>
    </source>
</evidence>
<proteinExistence type="inferred from homology"/>
<accession>A0A0H2S682</accession>
<dbReference type="EMBL" id="KQ085884">
    <property type="protein sequence ID" value="KLO19795.1"/>
    <property type="molecule type" value="Genomic_DNA"/>
</dbReference>
<dbReference type="Gene3D" id="3.20.20.140">
    <property type="entry name" value="Metal-dependent hydrolases"/>
    <property type="match status" value="1"/>
</dbReference>
<dbReference type="OrthoDB" id="191270at2759"/>
<dbReference type="InterPro" id="IPR032465">
    <property type="entry name" value="ACMSD"/>
</dbReference>
<keyword evidence="5" id="KW-0378">Hydrolase</keyword>
<feature type="domain" description="Amidohydrolase-related" evidence="4">
    <location>
        <begin position="62"/>
        <end position="438"/>
    </location>
</feature>
<organism evidence="5 6">
    <name type="scientific">Schizopora paradoxa</name>
    <dbReference type="NCBI Taxonomy" id="27342"/>
    <lineage>
        <taxon>Eukaryota</taxon>
        <taxon>Fungi</taxon>
        <taxon>Dikarya</taxon>
        <taxon>Basidiomycota</taxon>
        <taxon>Agaricomycotina</taxon>
        <taxon>Agaricomycetes</taxon>
        <taxon>Hymenochaetales</taxon>
        <taxon>Schizoporaceae</taxon>
        <taxon>Schizopora</taxon>
    </lineage>
</organism>
<name>A0A0H2S682_9AGAM</name>
<evidence type="ECO:0000256" key="1">
    <source>
        <dbReference type="ARBA" id="ARBA00022793"/>
    </source>
</evidence>
<evidence type="ECO:0000313" key="6">
    <source>
        <dbReference type="Proteomes" id="UP000053477"/>
    </source>
</evidence>
<dbReference type="GO" id="GO:0016831">
    <property type="term" value="F:carboxy-lyase activity"/>
    <property type="evidence" value="ECO:0007669"/>
    <property type="project" value="UniProtKB-KW"/>
</dbReference>
<dbReference type="PANTHER" id="PTHR21240">
    <property type="entry name" value="2-AMINO-3-CARBOXYLMUCONATE-6-SEMIALDEHYDE DECARBOXYLASE"/>
    <property type="match status" value="1"/>
</dbReference>
<evidence type="ECO:0000259" key="4">
    <source>
        <dbReference type="Pfam" id="PF04909"/>
    </source>
</evidence>
<dbReference type="Proteomes" id="UP000053477">
    <property type="component" value="Unassembled WGS sequence"/>
</dbReference>
<comment type="similarity">
    <text evidence="3">Belongs to the metallo-dependent hydrolases superfamily.</text>
</comment>